<keyword evidence="3" id="KW-1185">Reference proteome</keyword>
<dbReference type="Proteomes" id="UP001286456">
    <property type="component" value="Unassembled WGS sequence"/>
</dbReference>
<proteinExistence type="predicted"/>
<evidence type="ECO:0000313" key="3">
    <source>
        <dbReference type="Proteomes" id="UP001286456"/>
    </source>
</evidence>
<name>A0AAE0J1H8_9PEZI</name>
<comment type="caution">
    <text evidence="2">The sequence shown here is derived from an EMBL/GenBank/DDBJ whole genome shotgun (WGS) entry which is preliminary data.</text>
</comment>
<evidence type="ECO:0000256" key="1">
    <source>
        <dbReference type="SAM" id="MobiDB-lite"/>
    </source>
</evidence>
<accession>A0AAE0J1H8</accession>
<feature type="compositionally biased region" description="Acidic residues" evidence="1">
    <location>
        <begin position="122"/>
        <end position="136"/>
    </location>
</feature>
<evidence type="ECO:0000313" key="2">
    <source>
        <dbReference type="EMBL" id="KAK3335183.1"/>
    </source>
</evidence>
<feature type="compositionally biased region" description="Acidic residues" evidence="1">
    <location>
        <begin position="159"/>
        <end position="172"/>
    </location>
</feature>
<reference evidence="2" key="2">
    <citation type="submission" date="2023-06" db="EMBL/GenBank/DDBJ databases">
        <authorList>
            <consortium name="Lawrence Berkeley National Laboratory"/>
            <person name="Haridas S."/>
            <person name="Hensen N."/>
            <person name="Bonometti L."/>
            <person name="Westerberg I."/>
            <person name="Brannstrom I.O."/>
            <person name="Guillou S."/>
            <person name="Cros-Aarteil S."/>
            <person name="Calhoun S."/>
            <person name="Kuo A."/>
            <person name="Mondo S."/>
            <person name="Pangilinan J."/>
            <person name="Riley R."/>
            <person name="Labutti K."/>
            <person name="Andreopoulos B."/>
            <person name="Lipzen A."/>
            <person name="Chen C."/>
            <person name="Yanf M."/>
            <person name="Daum C."/>
            <person name="Ng V."/>
            <person name="Clum A."/>
            <person name="Steindorff A."/>
            <person name="Ohm R."/>
            <person name="Martin F."/>
            <person name="Silar P."/>
            <person name="Natvig D."/>
            <person name="Lalanne C."/>
            <person name="Gautier V."/>
            <person name="Ament-Velasquez S.L."/>
            <person name="Kruys A."/>
            <person name="Hutchinson M.I."/>
            <person name="Powell A.J."/>
            <person name="Barry K."/>
            <person name="Miller A.N."/>
            <person name="Grigoriev I.V."/>
            <person name="Debuchy R."/>
            <person name="Gladieux P."/>
            <person name="Thoren M.H."/>
            <person name="Johannesson H."/>
        </authorList>
    </citation>
    <scope>NUCLEOTIDE SEQUENCE</scope>
    <source>
        <strain evidence="2">SMH4131-1</strain>
    </source>
</reference>
<protein>
    <submittedName>
        <fullName evidence="2">Uncharacterized protein</fullName>
    </submittedName>
</protein>
<organism evidence="2 3">
    <name type="scientific">Cercophora scortea</name>
    <dbReference type="NCBI Taxonomy" id="314031"/>
    <lineage>
        <taxon>Eukaryota</taxon>
        <taxon>Fungi</taxon>
        <taxon>Dikarya</taxon>
        <taxon>Ascomycota</taxon>
        <taxon>Pezizomycotina</taxon>
        <taxon>Sordariomycetes</taxon>
        <taxon>Sordariomycetidae</taxon>
        <taxon>Sordariales</taxon>
        <taxon>Lasiosphaeriaceae</taxon>
        <taxon>Cercophora</taxon>
    </lineage>
</organism>
<sequence length="181" mass="19843">MPLITRKALSQSTVLTARRAFVSSAGRPPFRPAATPLDTLHVWCQLNEPDHDHVEEHYPPDEALFGGNAHKSNPLMHWDHWHLPDVSIATRAANLSLWQLQHHRGAASPVEATSEVHVNPTESEEDVVADRSDEDPLPPGAHKTIRLPAGDAAPKPTEAEEDVTADRSEEDPLGPLKGGKR</sequence>
<dbReference type="AlphaFoldDB" id="A0AAE0J1H8"/>
<reference evidence="2" key="1">
    <citation type="journal article" date="2023" name="Mol. Phylogenet. Evol.">
        <title>Genome-scale phylogeny and comparative genomics of the fungal order Sordariales.</title>
        <authorList>
            <person name="Hensen N."/>
            <person name="Bonometti L."/>
            <person name="Westerberg I."/>
            <person name="Brannstrom I.O."/>
            <person name="Guillou S."/>
            <person name="Cros-Aarteil S."/>
            <person name="Calhoun S."/>
            <person name="Haridas S."/>
            <person name="Kuo A."/>
            <person name="Mondo S."/>
            <person name="Pangilinan J."/>
            <person name="Riley R."/>
            <person name="LaButti K."/>
            <person name="Andreopoulos B."/>
            <person name="Lipzen A."/>
            <person name="Chen C."/>
            <person name="Yan M."/>
            <person name="Daum C."/>
            <person name="Ng V."/>
            <person name="Clum A."/>
            <person name="Steindorff A."/>
            <person name="Ohm R.A."/>
            <person name="Martin F."/>
            <person name="Silar P."/>
            <person name="Natvig D.O."/>
            <person name="Lalanne C."/>
            <person name="Gautier V."/>
            <person name="Ament-Velasquez S.L."/>
            <person name="Kruys A."/>
            <person name="Hutchinson M.I."/>
            <person name="Powell A.J."/>
            <person name="Barry K."/>
            <person name="Miller A.N."/>
            <person name="Grigoriev I.V."/>
            <person name="Debuchy R."/>
            <person name="Gladieux P."/>
            <person name="Hiltunen Thoren M."/>
            <person name="Johannesson H."/>
        </authorList>
    </citation>
    <scope>NUCLEOTIDE SEQUENCE</scope>
    <source>
        <strain evidence="2">SMH4131-1</strain>
    </source>
</reference>
<feature type="region of interest" description="Disordered" evidence="1">
    <location>
        <begin position="108"/>
        <end position="181"/>
    </location>
</feature>
<dbReference type="EMBL" id="JAUEPO010000001">
    <property type="protein sequence ID" value="KAK3335183.1"/>
    <property type="molecule type" value="Genomic_DNA"/>
</dbReference>
<gene>
    <name evidence="2" type="ORF">B0T19DRAFT_395068</name>
</gene>